<evidence type="ECO:0000313" key="3">
    <source>
        <dbReference type="Proteomes" id="UP000032452"/>
    </source>
</evidence>
<dbReference type="OrthoDB" id="508414at2"/>
<dbReference type="Proteomes" id="UP000032452">
    <property type="component" value="Unassembled WGS sequence"/>
</dbReference>
<evidence type="ECO:0000256" key="1">
    <source>
        <dbReference type="SAM" id="MobiDB-lite"/>
    </source>
</evidence>
<dbReference type="AlphaFoldDB" id="A0A0D8ZPH7"/>
<name>A0A0D8ZPH7_9CYAN</name>
<keyword evidence="3" id="KW-1185">Reference proteome</keyword>
<dbReference type="EMBL" id="JYON01000025">
    <property type="protein sequence ID" value="KJH70237.1"/>
    <property type="molecule type" value="Genomic_DNA"/>
</dbReference>
<gene>
    <name evidence="2" type="ORF">UH38_18970</name>
</gene>
<feature type="region of interest" description="Disordered" evidence="1">
    <location>
        <begin position="110"/>
        <end position="184"/>
    </location>
</feature>
<sequence>MQKTRNIGRPVGFGEKEMEGYFMISNQDAAIAIVNKLSGTQLRLWLYLMMVDSFADTTADGEKVYHEIPSPAEIALKIGANAETVEKDMRVLRKHGLYDYRVTAWGGHNHSAANARRESDRLRQQKKSHQTQPSAGGGLNNPSKRLNNPQQGLNNPSERLFNPSEGLNNPSKNLEPLPDKASSAPQTIKTYSDFIQTLSEGEREKFLNFALQKCKALPKLPELPLKWIEAHWQELYAQFKSTPEAAAAEVASTDWTQHPDWYDWLAEMREGVPRFVALGKCFNNKTRRAIADWADERGLIWGTES</sequence>
<organism evidence="2 3">
    <name type="scientific">Aliterella atlantica CENA595</name>
    <dbReference type="NCBI Taxonomy" id="1618023"/>
    <lineage>
        <taxon>Bacteria</taxon>
        <taxon>Bacillati</taxon>
        <taxon>Cyanobacteriota</taxon>
        <taxon>Cyanophyceae</taxon>
        <taxon>Chroococcidiopsidales</taxon>
        <taxon>Aliterellaceae</taxon>
        <taxon>Aliterella</taxon>
    </lineage>
</organism>
<protein>
    <submittedName>
        <fullName evidence="2">Uncharacterized protein</fullName>
    </submittedName>
</protein>
<accession>A0A0D8ZPH7</accession>
<comment type="caution">
    <text evidence="2">The sequence shown here is derived from an EMBL/GenBank/DDBJ whole genome shotgun (WGS) entry which is preliminary data.</text>
</comment>
<feature type="compositionally biased region" description="Polar residues" evidence="1">
    <location>
        <begin position="130"/>
        <end position="157"/>
    </location>
</feature>
<reference evidence="2 3" key="1">
    <citation type="submission" date="2015-02" db="EMBL/GenBank/DDBJ databases">
        <title>Draft genome of a novel marine cyanobacterium (Chroococcales) isolated from South Atlantic Ocean.</title>
        <authorList>
            <person name="Rigonato J."/>
            <person name="Alvarenga D.O."/>
            <person name="Branco L.H."/>
            <person name="Varani A.M."/>
            <person name="Brandini F.P."/>
            <person name="Fiore M.F."/>
        </authorList>
    </citation>
    <scope>NUCLEOTIDE SEQUENCE [LARGE SCALE GENOMIC DNA]</scope>
    <source>
        <strain evidence="2 3">CENA595</strain>
    </source>
</reference>
<evidence type="ECO:0000313" key="2">
    <source>
        <dbReference type="EMBL" id="KJH70237.1"/>
    </source>
</evidence>
<proteinExistence type="predicted"/>
<dbReference type="RefSeq" id="WP_045056259.1">
    <property type="nucleotide sequence ID" value="NZ_CAWMDP010000018.1"/>
</dbReference>